<reference evidence="10" key="1">
    <citation type="submission" date="2020-08" db="EMBL/GenBank/DDBJ databases">
        <title>Multicomponent nature underlies the extraordinary mechanical properties of spider dragline silk.</title>
        <authorList>
            <person name="Kono N."/>
            <person name="Nakamura H."/>
            <person name="Mori M."/>
            <person name="Yoshida Y."/>
            <person name="Ohtoshi R."/>
            <person name="Malay A.D."/>
            <person name="Moran D.A.P."/>
            <person name="Tomita M."/>
            <person name="Numata K."/>
            <person name="Arakawa K."/>
        </authorList>
    </citation>
    <scope>NUCLEOTIDE SEQUENCE</scope>
</reference>
<dbReference type="GO" id="GO:0000166">
    <property type="term" value="F:nucleotide binding"/>
    <property type="evidence" value="ECO:0007669"/>
    <property type="project" value="InterPro"/>
</dbReference>
<dbReference type="InterPro" id="IPR012337">
    <property type="entry name" value="RNaseH-like_sf"/>
</dbReference>
<dbReference type="EMBL" id="BMAV01023280">
    <property type="protein sequence ID" value="GFY78922.1"/>
    <property type="molecule type" value="Genomic_DNA"/>
</dbReference>
<evidence type="ECO:0000256" key="4">
    <source>
        <dbReference type="ARBA" id="ARBA00022695"/>
    </source>
</evidence>
<dbReference type="InterPro" id="IPR036397">
    <property type="entry name" value="RNaseH_sf"/>
</dbReference>
<dbReference type="Gene3D" id="3.30.420.10">
    <property type="entry name" value="Ribonuclease H-like superfamily/Ribonuclease H"/>
    <property type="match status" value="1"/>
</dbReference>
<proteinExistence type="inferred from homology"/>
<dbReference type="GO" id="GO:0003677">
    <property type="term" value="F:DNA binding"/>
    <property type="evidence" value="ECO:0007669"/>
    <property type="project" value="UniProtKB-KW"/>
</dbReference>
<dbReference type="PANTHER" id="PTHR31511:SF12">
    <property type="entry name" value="RHO TERMINATION FACTOR N-TERMINAL DOMAIN-CONTAINING PROTEIN"/>
    <property type="match status" value="1"/>
</dbReference>
<dbReference type="Pfam" id="PF03175">
    <property type="entry name" value="DNA_pol_B_2"/>
    <property type="match status" value="1"/>
</dbReference>
<name>A0A8X7CUN9_9ARAC</name>
<dbReference type="EC" id="2.7.7.7" evidence="2"/>
<dbReference type="Proteomes" id="UP000886998">
    <property type="component" value="Unassembled WGS sequence"/>
</dbReference>
<organism evidence="10 11">
    <name type="scientific">Trichonephila inaurata madagascariensis</name>
    <dbReference type="NCBI Taxonomy" id="2747483"/>
    <lineage>
        <taxon>Eukaryota</taxon>
        <taxon>Metazoa</taxon>
        <taxon>Ecdysozoa</taxon>
        <taxon>Arthropoda</taxon>
        <taxon>Chelicerata</taxon>
        <taxon>Arachnida</taxon>
        <taxon>Araneae</taxon>
        <taxon>Araneomorphae</taxon>
        <taxon>Entelegynae</taxon>
        <taxon>Araneoidea</taxon>
        <taxon>Nephilidae</taxon>
        <taxon>Trichonephila</taxon>
        <taxon>Trichonephila inaurata</taxon>
    </lineage>
</organism>
<comment type="catalytic activity">
    <reaction evidence="8">
        <text>DNA(n) + a 2'-deoxyribonucleoside 5'-triphosphate = DNA(n+1) + diphosphate</text>
        <dbReference type="Rhea" id="RHEA:22508"/>
        <dbReference type="Rhea" id="RHEA-COMP:17339"/>
        <dbReference type="Rhea" id="RHEA-COMP:17340"/>
        <dbReference type="ChEBI" id="CHEBI:33019"/>
        <dbReference type="ChEBI" id="CHEBI:61560"/>
        <dbReference type="ChEBI" id="CHEBI:173112"/>
        <dbReference type="EC" id="2.7.7.7"/>
    </reaction>
</comment>
<dbReference type="OrthoDB" id="6433996at2759"/>
<dbReference type="PANTHER" id="PTHR31511">
    <property type="entry name" value="PROTEIN CBG23764"/>
    <property type="match status" value="1"/>
</dbReference>
<keyword evidence="11" id="KW-1185">Reference proteome</keyword>
<evidence type="ECO:0000256" key="7">
    <source>
        <dbReference type="ARBA" id="ARBA00023125"/>
    </source>
</evidence>
<evidence type="ECO:0000256" key="3">
    <source>
        <dbReference type="ARBA" id="ARBA00022679"/>
    </source>
</evidence>
<dbReference type="InterPro" id="IPR004868">
    <property type="entry name" value="DNA-dir_DNA_pol_B_mt/vir"/>
</dbReference>
<evidence type="ECO:0000256" key="8">
    <source>
        <dbReference type="ARBA" id="ARBA00049244"/>
    </source>
</evidence>
<keyword evidence="5" id="KW-0235">DNA replication</keyword>
<evidence type="ECO:0000256" key="5">
    <source>
        <dbReference type="ARBA" id="ARBA00022705"/>
    </source>
</evidence>
<accession>A0A8X7CUN9</accession>
<comment type="similarity">
    <text evidence="1">Belongs to the DNA polymerase type-B family.</text>
</comment>
<gene>
    <name evidence="10" type="primary">AVEN_149573_1</name>
    <name evidence="10" type="ORF">TNIN_96281</name>
</gene>
<keyword evidence="7" id="KW-0238">DNA-binding</keyword>
<evidence type="ECO:0000256" key="1">
    <source>
        <dbReference type="ARBA" id="ARBA00005755"/>
    </source>
</evidence>
<keyword evidence="3" id="KW-0808">Transferase</keyword>
<comment type="caution">
    <text evidence="10">The sequence shown here is derived from an EMBL/GenBank/DDBJ whole genome shotgun (WGS) entry which is preliminary data.</text>
</comment>
<dbReference type="GO" id="GO:0006260">
    <property type="term" value="P:DNA replication"/>
    <property type="evidence" value="ECO:0007669"/>
    <property type="project" value="UniProtKB-KW"/>
</dbReference>
<sequence>MLPCENPLNGDAVRDHDHLSGAYRGAAHNSCNLNFKLANYIPVVIHNLRNYDGHFLIQGIGKFKEKRIQCIPENSEKFISFTLSLTCFIDSFQFLNTSLEKLAQNLKPFQFHLCNKYFASNAQFITRKGCYPYEYFDSFSKFYETQLPPQSAFFNSLTNENVSREDYEYAHHQIWNIFQMRTLGDYWRFCM</sequence>
<evidence type="ECO:0000256" key="2">
    <source>
        <dbReference type="ARBA" id="ARBA00012417"/>
    </source>
</evidence>
<dbReference type="GO" id="GO:0003887">
    <property type="term" value="F:DNA-directed DNA polymerase activity"/>
    <property type="evidence" value="ECO:0007669"/>
    <property type="project" value="UniProtKB-KW"/>
</dbReference>
<protein>
    <recommendedName>
        <fullName evidence="2">DNA-directed DNA polymerase</fullName>
        <ecNumber evidence="2">2.7.7.7</ecNumber>
    </recommendedName>
</protein>
<dbReference type="SUPFAM" id="SSF54060">
    <property type="entry name" value="His-Me finger endonucleases"/>
    <property type="match status" value="1"/>
</dbReference>
<evidence type="ECO:0000313" key="10">
    <source>
        <dbReference type="EMBL" id="GFY78922.1"/>
    </source>
</evidence>
<keyword evidence="4" id="KW-0548">Nucleotidyltransferase</keyword>
<evidence type="ECO:0000256" key="6">
    <source>
        <dbReference type="ARBA" id="ARBA00022932"/>
    </source>
</evidence>
<keyword evidence="6" id="KW-0239">DNA-directed DNA polymerase</keyword>
<feature type="domain" description="DNA-directed DNA polymerase family B mitochondria/virus" evidence="9">
    <location>
        <begin position="42"/>
        <end position="155"/>
    </location>
</feature>
<dbReference type="SUPFAM" id="SSF53098">
    <property type="entry name" value="Ribonuclease H-like"/>
    <property type="match status" value="1"/>
</dbReference>
<dbReference type="InterPro" id="IPR044925">
    <property type="entry name" value="His-Me_finger_sf"/>
</dbReference>
<evidence type="ECO:0000259" key="9">
    <source>
        <dbReference type="Pfam" id="PF03175"/>
    </source>
</evidence>
<evidence type="ECO:0000313" key="11">
    <source>
        <dbReference type="Proteomes" id="UP000886998"/>
    </source>
</evidence>
<dbReference type="AlphaFoldDB" id="A0A8X7CUN9"/>